<comment type="similarity">
    <text evidence="2">Belongs to the BCCT transporter (TC 2.A.15) family.</text>
</comment>
<gene>
    <name evidence="9" type="ORF">H9871_03990</name>
</gene>
<keyword evidence="5 8" id="KW-0812">Transmembrane</keyword>
<proteinExistence type="inferred from homology"/>
<feature type="transmembrane region" description="Helical" evidence="8">
    <location>
        <begin position="267"/>
        <end position="287"/>
    </location>
</feature>
<evidence type="ECO:0000256" key="1">
    <source>
        <dbReference type="ARBA" id="ARBA00004651"/>
    </source>
</evidence>
<keyword evidence="6 8" id="KW-1133">Transmembrane helix</keyword>
<dbReference type="InterPro" id="IPR000060">
    <property type="entry name" value="BCCT_transptr"/>
</dbReference>
<name>A0A9D1S0P8_9MICC</name>
<keyword evidence="7 8" id="KW-0472">Membrane</keyword>
<comment type="subcellular location">
    <subcellularLocation>
        <location evidence="1">Cell membrane</location>
        <topology evidence="1">Multi-pass membrane protein</topology>
    </subcellularLocation>
</comment>
<feature type="transmembrane region" description="Helical" evidence="8">
    <location>
        <begin position="234"/>
        <end position="255"/>
    </location>
</feature>
<keyword evidence="4" id="KW-1003">Cell membrane</keyword>
<comment type="caution">
    <text evidence="9">The sequence shown here is derived from an EMBL/GenBank/DDBJ whole genome shotgun (WGS) entry which is preliminary data.</text>
</comment>
<evidence type="ECO:0000313" key="9">
    <source>
        <dbReference type="EMBL" id="HIW99284.1"/>
    </source>
</evidence>
<evidence type="ECO:0000313" key="10">
    <source>
        <dbReference type="Proteomes" id="UP000824151"/>
    </source>
</evidence>
<evidence type="ECO:0000256" key="3">
    <source>
        <dbReference type="ARBA" id="ARBA00022448"/>
    </source>
</evidence>
<feature type="transmembrane region" description="Helical" evidence="8">
    <location>
        <begin position="16"/>
        <end position="35"/>
    </location>
</feature>
<feature type="transmembrane region" description="Helical" evidence="8">
    <location>
        <begin position="195"/>
        <end position="214"/>
    </location>
</feature>
<feature type="non-terminal residue" evidence="9">
    <location>
        <position position="413"/>
    </location>
</feature>
<evidence type="ECO:0000256" key="2">
    <source>
        <dbReference type="ARBA" id="ARBA00005658"/>
    </source>
</evidence>
<evidence type="ECO:0000256" key="6">
    <source>
        <dbReference type="ARBA" id="ARBA00022989"/>
    </source>
</evidence>
<reference evidence="9" key="1">
    <citation type="journal article" date="2021" name="PeerJ">
        <title>Extensive microbial diversity within the chicken gut microbiome revealed by metagenomics and culture.</title>
        <authorList>
            <person name="Gilroy R."/>
            <person name="Ravi A."/>
            <person name="Getino M."/>
            <person name="Pursley I."/>
            <person name="Horton D.L."/>
            <person name="Alikhan N.F."/>
            <person name="Baker D."/>
            <person name="Gharbi K."/>
            <person name="Hall N."/>
            <person name="Watson M."/>
            <person name="Adriaenssens E.M."/>
            <person name="Foster-Nyarko E."/>
            <person name="Jarju S."/>
            <person name="Secka A."/>
            <person name="Antonio M."/>
            <person name="Oren A."/>
            <person name="Chaudhuri R.R."/>
            <person name="La Ragione R."/>
            <person name="Hildebrand F."/>
            <person name="Pallen M.J."/>
        </authorList>
    </citation>
    <scope>NUCLEOTIDE SEQUENCE</scope>
    <source>
        <strain evidence="9">ChiHejej3B27-3195</strain>
    </source>
</reference>
<feature type="transmembrane region" description="Helical" evidence="8">
    <location>
        <begin position="351"/>
        <end position="370"/>
    </location>
</feature>
<evidence type="ECO:0000256" key="5">
    <source>
        <dbReference type="ARBA" id="ARBA00022692"/>
    </source>
</evidence>
<feature type="transmembrane region" description="Helical" evidence="8">
    <location>
        <begin position="55"/>
        <end position="74"/>
    </location>
</feature>
<evidence type="ECO:0000256" key="4">
    <source>
        <dbReference type="ARBA" id="ARBA00022475"/>
    </source>
</evidence>
<dbReference type="PANTHER" id="PTHR30047:SF7">
    <property type="entry name" value="HIGH-AFFINITY CHOLINE TRANSPORT PROTEIN"/>
    <property type="match status" value="1"/>
</dbReference>
<dbReference type="GO" id="GO:0005886">
    <property type="term" value="C:plasma membrane"/>
    <property type="evidence" value="ECO:0007669"/>
    <property type="project" value="UniProtKB-SubCell"/>
</dbReference>
<dbReference type="Proteomes" id="UP000824151">
    <property type="component" value="Unassembled WGS sequence"/>
</dbReference>
<keyword evidence="3" id="KW-0813">Transport</keyword>
<sequence length="413" mass="45066">MLQRFHDLLRLRTSPVVFFISAGIVLGFTVLTLSFQEGVGAFFGSASEWIYANLGWFYISGLTIFLLFLIFVACSRFGPMKLGADNEKPEHSTVAWFGMLFAAGIGTILMFWAVAEPVNHFANPPREGVEAESHEAAAEAMGFTLYHFGLHTWTIFALPALGFAYFIYKRNLPPRVSSIFQPLIGDKIHGPIGRAIDVLAIVGTVFGVAVSIGLGTLQINSGLLRLFGIPETALSQIAIIVVVTVVAMISAILGVNKGIKRLSNINIWAAIALLVFILATGPTVYMLKGTAEWAGVYASMLPELALWNDTLADTGWQSGWTIFYWAWTITWSPFVGIFIARISRGRTVRQFVAGVLGLPTLFTIIWFGVWGTGVFDIELRGEGGLIDTVVGEEDIPGAMFEFLGHFPLVSVTS</sequence>
<evidence type="ECO:0000256" key="7">
    <source>
        <dbReference type="ARBA" id="ARBA00023136"/>
    </source>
</evidence>
<feature type="transmembrane region" description="Helical" evidence="8">
    <location>
        <begin position="322"/>
        <end position="339"/>
    </location>
</feature>
<feature type="transmembrane region" description="Helical" evidence="8">
    <location>
        <begin position="150"/>
        <end position="168"/>
    </location>
</feature>
<dbReference type="GO" id="GO:0022857">
    <property type="term" value="F:transmembrane transporter activity"/>
    <property type="evidence" value="ECO:0007669"/>
    <property type="project" value="InterPro"/>
</dbReference>
<accession>A0A9D1S0P8</accession>
<evidence type="ECO:0000256" key="8">
    <source>
        <dbReference type="SAM" id="Phobius"/>
    </source>
</evidence>
<dbReference type="NCBIfam" id="TIGR00842">
    <property type="entry name" value="bcct"/>
    <property type="match status" value="1"/>
</dbReference>
<dbReference type="AlphaFoldDB" id="A0A9D1S0P8"/>
<dbReference type="PANTHER" id="PTHR30047">
    <property type="entry name" value="HIGH-AFFINITY CHOLINE TRANSPORT PROTEIN-RELATED"/>
    <property type="match status" value="1"/>
</dbReference>
<protein>
    <submittedName>
        <fullName evidence="9">BCCT family transporter</fullName>
    </submittedName>
</protein>
<feature type="transmembrane region" description="Helical" evidence="8">
    <location>
        <begin position="94"/>
        <end position="115"/>
    </location>
</feature>
<dbReference type="Pfam" id="PF02028">
    <property type="entry name" value="BCCT"/>
    <property type="match status" value="1"/>
</dbReference>
<reference evidence="9" key="2">
    <citation type="submission" date="2021-04" db="EMBL/GenBank/DDBJ databases">
        <authorList>
            <person name="Gilroy R."/>
        </authorList>
    </citation>
    <scope>NUCLEOTIDE SEQUENCE</scope>
    <source>
        <strain evidence="9">ChiHejej3B27-3195</strain>
    </source>
</reference>
<organism evidence="9 10">
    <name type="scientific">Candidatus Nesterenkonia stercoripullorum</name>
    <dbReference type="NCBI Taxonomy" id="2838701"/>
    <lineage>
        <taxon>Bacteria</taxon>
        <taxon>Bacillati</taxon>
        <taxon>Actinomycetota</taxon>
        <taxon>Actinomycetes</taxon>
        <taxon>Micrococcales</taxon>
        <taxon>Micrococcaceae</taxon>
        <taxon>Nesterenkonia</taxon>
    </lineage>
</organism>
<dbReference type="EMBL" id="DXGD01000143">
    <property type="protein sequence ID" value="HIW99284.1"/>
    <property type="molecule type" value="Genomic_DNA"/>
</dbReference>